<dbReference type="Proteomes" id="UP000078397">
    <property type="component" value="Unassembled WGS sequence"/>
</dbReference>
<dbReference type="EMBL" id="LSBJ02000005">
    <property type="protein sequence ID" value="OAQ64620.1"/>
    <property type="molecule type" value="Genomic_DNA"/>
</dbReference>
<evidence type="ECO:0000313" key="12">
    <source>
        <dbReference type="EMBL" id="OAQ64620.1"/>
    </source>
</evidence>
<evidence type="ECO:0000313" key="13">
    <source>
        <dbReference type="Proteomes" id="UP000078397"/>
    </source>
</evidence>
<dbReference type="GO" id="GO:0044614">
    <property type="term" value="C:nuclear pore cytoplasmic filaments"/>
    <property type="evidence" value="ECO:0007669"/>
    <property type="project" value="TreeGrafter"/>
</dbReference>
<dbReference type="Gene3D" id="1.25.40.510">
    <property type="entry name" value="GLE1-like"/>
    <property type="match status" value="1"/>
</dbReference>
<keyword evidence="6" id="KW-0811">Translocation</keyword>
<accession>A0A179FH57</accession>
<dbReference type="KEGG" id="pchm:VFPPC_05876"/>
<comment type="caution">
    <text evidence="12">The sequence shown here is derived from an EMBL/GenBank/DDBJ whole genome shotgun (WGS) entry which is preliminary data.</text>
</comment>
<dbReference type="RefSeq" id="XP_018141934.1">
    <property type="nucleotide sequence ID" value="XM_018284998.1"/>
</dbReference>
<keyword evidence="4" id="KW-0509">mRNA transport</keyword>
<dbReference type="GO" id="GO:0005737">
    <property type="term" value="C:cytoplasm"/>
    <property type="evidence" value="ECO:0007669"/>
    <property type="project" value="TreeGrafter"/>
</dbReference>
<evidence type="ECO:0000256" key="9">
    <source>
        <dbReference type="ARBA" id="ARBA00026227"/>
    </source>
</evidence>
<evidence type="ECO:0000256" key="2">
    <source>
        <dbReference type="ARBA" id="ARBA00011056"/>
    </source>
</evidence>
<dbReference type="PANTHER" id="PTHR12960:SF0">
    <property type="entry name" value="MRNA EXPORT FACTOR GLE1"/>
    <property type="match status" value="1"/>
</dbReference>
<dbReference type="InterPro" id="IPR012476">
    <property type="entry name" value="GLE1"/>
</dbReference>
<dbReference type="GO" id="GO:0031369">
    <property type="term" value="F:translation initiation factor binding"/>
    <property type="evidence" value="ECO:0007669"/>
    <property type="project" value="TreeGrafter"/>
</dbReference>
<keyword evidence="3" id="KW-0813">Transport</keyword>
<evidence type="ECO:0000256" key="5">
    <source>
        <dbReference type="ARBA" id="ARBA00022927"/>
    </source>
</evidence>
<comment type="subcellular location">
    <subcellularLocation>
        <location evidence="1">Nucleus</location>
        <location evidence="1">Nuclear pore complex</location>
    </subcellularLocation>
</comment>
<evidence type="ECO:0000256" key="7">
    <source>
        <dbReference type="ARBA" id="ARBA00023132"/>
    </source>
</evidence>
<dbReference type="GeneID" id="28848992"/>
<keyword evidence="7" id="KW-0906">Nuclear pore complex</keyword>
<dbReference type="GO" id="GO:0015031">
    <property type="term" value="P:protein transport"/>
    <property type="evidence" value="ECO:0007669"/>
    <property type="project" value="UniProtKB-KW"/>
</dbReference>
<reference evidence="12 13" key="1">
    <citation type="journal article" date="2016" name="PLoS Pathog.">
        <title>Biosynthesis of antibiotic leucinostatins in bio-control fungus Purpureocillium lilacinum and their inhibition on phytophthora revealed by genome mining.</title>
        <authorList>
            <person name="Wang G."/>
            <person name="Liu Z."/>
            <person name="Lin R."/>
            <person name="Li E."/>
            <person name="Mao Z."/>
            <person name="Ling J."/>
            <person name="Yang Y."/>
            <person name="Yin W.B."/>
            <person name="Xie B."/>
        </authorList>
    </citation>
    <scope>NUCLEOTIDE SEQUENCE [LARGE SCALE GENOMIC DNA]</scope>
    <source>
        <strain evidence="12">170</strain>
    </source>
</reference>
<dbReference type="STRING" id="1380566.A0A179FH57"/>
<comment type="similarity">
    <text evidence="2">Belongs to the GLE1 family.</text>
</comment>
<evidence type="ECO:0000256" key="8">
    <source>
        <dbReference type="ARBA" id="ARBA00023242"/>
    </source>
</evidence>
<gene>
    <name evidence="12" type="ORF">VFPPC_05876</name>
</gene>
<dbReference type="Pfam" id="PF07817">
    <property type="entry name" value="GLE1"/>
    <property type="match status" value="1"/>
</dbReference>
<organism evidence="12 13">
    <name type="scientific">Pochonia chlamydosporia 170</name>
    <dbReference type="NCBI Taxonomy" id="1380566"/>
    <lineage>
        <taxon>Eukaryota</taxon>
        <taxon>Fungi</taxon>
        <taxon>Dikarya</taxon>
        <taxon>Ascomycota</taxon>
        <taxon>Pezizomycotina</taxon>
        <taxon>Sordariomycetes</taxon>
        <taxon>Hypocreomycetidae</taxon>
        <taxon>Hypocreales</taxon>
        <taxon>Clavicipitaceae</taxon>
        <taxon>Pochonia</taxon>
    </lineage>
</organism>
<sequence>MTNSSPLRRSQLLSSPDRNYLSNFLLDGRNNELSHRDALAAAQVEHDRVREAAIRVYELHELKEEHNRILEQGRREQERLKAEAAIAAEEARLQALRAKSIPKPPPPKQEPEPVQPVEKQIEKKTEPAAPKSPEVKKSEPAQRTQAKSQPPPAAAPQKNGLFSSLDRPTPSNPFATATQQGQSQQPSPFSQNETPAASAIAPQIQQPVAQTQTPQTQRQAAPSSKSPLDPLSDRYVQIHQALKQLRKDIVAASKVAGSPLKGKVGTIRREIRVSIGQLTGGKGANAQPTSKIMALLRQSLDGQLPSPPVDVSRFVAVPRERSNEDVPNNDAVLPSLFIYLMNICAKGIISQFINECGANPKAADPIGVFTAQVFSHKDFSWRGQSLIDILLAKFRVVCPVLFGSRGNDKTERGRHALGWKKDGPTWLPEQNHNDRMAGLGAGFASISLRDFSKASKKNPYPPTHYWKAFANIVNCPAAEISNTQLVVLRSMIDGHEHRFLNFYGNAAIAALQLALVEFPKRAPANSSAAGSLRALADILRSDGGLALA</sequence>
<name>A0A179FH57_METCM</name>
<dbReference type="GO" id="GO:0016973">
    <property type="term" value="P:poly(A)+ mRNA export from nucleus"/>
    <property type="evidence" value="ECO:0007669"/>
    <property type="project" value="InterPro"/>
</dbReference>
<evidence type="ECO:0000256" key="10">
    <source>
        <dbReference type="ARBA" id="ARBA00029983"/>
    </source>
</evidence>
<dbReference type="GO" id="GO:0005543">
    <property type="term" value="F:phospholipid binding"/>
    <property type="evidence" value="ECO:0007669"/>
    <property type="project" value="TreeGrafter"/>
</dbReference>
<protein>
    <recommendedName>
        <fullName evidence="9">mRNA export factor GLE1</fullName>
    </recommendedName>
    <alternativeName>
        <fullName evidence="10">Nucleoporin GLE1</fullName>
    </alternativeName>
</protein>
<evidence type="ECO:0000256" key="11">
    <source>
        <dbReference type="SAM" id="MobiDB-lite"/>
    </source>
</evidence>
<keyword evidence="8" id="KW-0539">Nucleus</keyword>
<keyword evidence="13" id="KW-1185">Reference proteome</keyword>
<dbReference type="PANTHER" id="PTHR12960">
    <property type="entry name" value="GLE-1-RELATED"/>
    <property type="match status" value="1"/>
</dbReference>
<evidence type="ECO:0000256" key="6">
    <source>
        <dbReference type="ARBA" id="ARBA00023010"/>
    </source>
</evidence>
<dbReference type="OrthoDB" id="420884at2759"/>
<dbReference type="InterPro" id="IPR038506">
    <property type="entry name" value="GLE1-like_sf"/>
</dbReference>
<evidence type="ECO:0000256" key="4">
    <source>
        <dbReference type="ARBA" id="ARBA00022816"/>
    </source>
</evidence>
<keyword evidence="5" id="KW-0653">Protein transport</keyword>
<proteinExistence type="inferred from homology"/>
<dbReference type="AlphaFoldDB" id="A0A179FH57"/>
<evidence type="ECO:0000256" key="1">
    <source>
        <dbReference type="ARBA" id="ARBA00004567"/>
    </source>
</evidence>
<evidence type="ECO:0000256" key="3">
    <source>
        <dbReference type="ARBA" id="ARBA00022448"/>
    </source>
</evidence>
<dbReference type="GO" id="GO:0000822">
    <property type="term" value="F:inositol hexakisphosphate binding"/>
    <property type="evidence" value="ECO:0007669"/>
    <property type="project" value="TreeGrafter"/>
</dbReference>
<feature type="region of interest" description="Disordered" evidence="11">
    <location>
        <begin position="95"/>
        <end position="231"/>
    </location>
</feature>
<feature type="compositionally biased region" description="Low complexity" evidence="11">
    <location>
        <begin position="174"/>
        <end position="230"/>
    </location>
</feature>